<dbReference type="EMBL" id="JBELPZ010000009">
    <property type="protein sequence ID" value="MFL9844730.1"/>
    <property type="molecule type" value="Genomic_DNA"/>
</dbReference>
<accession>A0ABW8Z005</accession>
<dbReference type="InterPro" id="IPR002142">
    <property type="entry name" value="Peptidase_S49"/>
</dbReference>
<evidence type="ECO:0000259" key="2">
    <source>
        <dbReference type="Pfam" id="PF01343"/>
    </source>
</evidence>
<sequence>MKSNPLINDLSKGYWAMTFEGISFWAPFANKLMSGELVKLDLQAGSLVQVFDENLRYIAPEEDGHQEVPPGSVAVISMVGALIRYGDWCIYGADDIVKALDEVERNENFIGAVVYFDGPGGAVNAIPPFQAFAARKTKTYVGVYELCCSAHLFAAYTFCDYLMAENTLTSTIGSIGVVFSVVDNRKYLESLGYKFHEIYPDESEDKNLAFRLAMEGKYEMIKKEMLSPLATKFQDAVRAARPKLKEAPGVLTGKTFFTEQAIEYGLTDGVGTIADGIRMVQIKSEIKSLYK</sequence>
<dbReference type="PANTHER" id="PTHR42987:SF4">
    <property type="entry name" value="PROTEASE SOHB-RELATED"/>
    <property type="match status" value="1"/>
</dbReference>
<organism evidence="3 4">
    <name type="scientific">Flavobacterium rhizosphaerae</name>
    <dbReference type="NCBI Taxonomy" id="3163298"/>
    <lineage>
        <taxon>Bacteria</taxon>
        <taxon>Pseudomonadati</taxon>
        <taxon>Bacteroidota</taxon>
        <taxon>Flavobacteriia</taxon>
        <taxon>Flavobacteriales</taxon>
        <taxon>Flavobacteriaceae</taxon>
        <taxon>Flavobacterium</taxon>
    </lineage>
</organism>
<evidence type="ECO:0000256" key="1">
    <source>
        <dbReference type="ARBA" id="ARBA00008683"/>
    </source>
</evidence>
<name>A0ABW8Z005_9FLAO</name>
<comment type="caution">
    <text evidence="3">The sequence shown here is derived from an EMBL/GenBank/DDBJ whole genome shotgun (WGS) entry which is preliminary data.</text>
</comment>
<comment type="similarity">
    <text evidence="1">Belongs to the peptidase S49 family.</text>
</comment>
<evidence type="ECO:0000313" key="3">
    <source>
        <dbReference type="EMBL" id="MFL9844730.1"/>
    </source>
</evidence>
<dbReference type="InterPro" id="IPR029045">
    <property type="entry name" value="ClpP/crotonase-like_dom_sf"/>
</dbReference>
<gene>
    <name evidence="3" type="ORF">ABS766_09910</name>
</gene>
<reference evidence="3 4" key="1">
    <citation type="submission" date="2024-06" db="EMBL/GenBank/DDBJ databases">
        <authorList>
            <person name="Kaempfer P."/>
            <person name="Viver T."/>
        </authorList>
    </citation>
    <scope>NUCLEOTIDE SEQUENCE [LARGE SCALE GENOMIC DNA]</scope>
    <source>
        <strain evidence="3 4">ST-119</strain>
    </source>
</reference>
<proteinExistence type="inferred from homology"/>
<dbReference type="SUPFAM" id="SSF52096">
    <property type="entry name" value="ClpP/crotonase"/>
    <property type="match status" value="1"/>
</dbReference>
<dbReference type="Gene3D" id="3.90.226.10">
    <property type="entry name" value="2-enoyl-CoA Hydratase, Chain A, domain 1"/>
    <property type="match status" value="1"/>
</dbReference>
<keyword evidence="4" id="KW-1185">Reference proteome</keyword>
<dbReference type="RefSeq" id="WP_408084987.1">
    <property type="nucleotide sequence ID" value="NZ_JBELPZ010000009.1"/>
</dbReference>
<feature type="domain" description="Peptidase S49" evidence="2">
    <location>
        <begin position="135"/>
        <end position="283"/>
    </location>
</feature>
<dbReference type="Pfam" id="PF01343">
    <property type="entry name" value="Peptidase_S49"/>
    <property type="match status" value="1"/>
</dbReference>
<protein>
    <submittedName>
        <fullName evidence="3">S49 family peptidase</fullName>
    </submittedName>
</protein>
<dbReference type="PANTHER" id="PTHR42987">
    <property type="entry name" value="PEPTIDASE S49"/>
    <property type="match status" value="1"/>
</dbReference>
<dbReference type="Proteomes" id="UP001629156">
    <property type="component" value="Unassembled WGS sequence"/>
</dbReference>
<evidence type="ECO:0000313" key="4">
    <source>
        <dbReference type="Proteomes" id="UP001629156"/>
    </source>
</evidence>